<feature type="transmembrane region" description="Helical" evidence="1">
    <location>
        <begin position="130"/>
        <end position="146"/>
    </location>
</feature>
<dbReference type="EMBL" id="UINC01056035">
    <property type="protein sequence ID" value="SVB75598.1"/>
    <property type="molecule type" value="Genomic_DNA"/>
</dbReference>
<proteinExistence type="predicted"/>
<name>A0A382GKD6_9ZZZZ</name>
<organism evidence="2">
    <name type="scientific">marine metagenome</name>
    <dbReference type="NCBI Taxonomy" id="408172"/>
    <lineage>
        <taxon>unclassified sequences</taxon>
        <taxon>metagenomes</taxon>
        <taxon>ecological metagenomes</taxon>
    </lineage>
</organism>
<gene>
    <name evidence="2" type="ORF">METZ01_LOCUS228452</name>
</gene>
<protein>
    <submittedName>
        <fullName evidence="2">Uncharacterized protein</fullName>
    </submittedName>
</protein>
<keyword evidence="1" id="KW-0472">Membrane</keyword>
<feature type="transmembrane region" description="Helical" evidence="1">
    <location>
        <begin position="97"/>
        <end position="118"/>
    </location>
</feature>
<evidence type="ECO:0000313" key="2">
    <source>
        <dbReference type="EMBL" id="SVB75598.1"/>
    </source>
</evidence>
<keyword evidence="1" id="KW-1133">Transmembrane helix</keyword>
<reference evidence="2" key="1">
    <citation type="submission" date="2018-05" db="EMBL/GenBank/DDBJ databases">
        <authorList>
            <person name="Lanie J.A."/>
            <person name="Ng W.-L."/>
            <person name="Kazmierczak K.M."/>
            <person name="Andrzejewski T.M."/>
            <person name="Davidsen T.M."/>
            <person name="Wayne K.J."/>
            <person name="Tettelin H."/>
            <person name="Glass J.I."/>
            <person name="Rusch D."/>
            <person name="Podicherti R."/>
            <person name="Tsui H.-C.T."/>
            <person name="Winkler M.E."/>
        </authorList>
    </citation>
    <scope>NUCLEOTIDE SEQUENCE</scope>
</reference>
<feature type="transmembrane region" description="Helical" evidence="1">
    <location>
        <begin position="73"/>
        <end position="91"/>
    </location>
</feature>
<accession>A0A382GKD6</accession>
<sequence>MRIICGLLILVCISWCGPVYAEKLNLSDSRIISEIGVGVLGSISGWSVGVLFPNIASVYYPHSFWHRANTYRLTLTVFSALTTSTSVYLVGNTGQQTGSFLAALTCSSIATWLATSVLEPTKLAKLNGSWLVHAGSVAGAVIGFHLRRQSKKERTITKLAPPIQVKLLKMPFQT</sequence>
<evidence type="ECO:0000256" key="1">
    <source>
        <dbReference type="SAM" id="Phobius"/>
    </source>
</evidence>
<keyword evidence="1" id="KW-0812">Transmembrane</keyword>
<feature type="transmembrane region" description="Helical" evidence="1">
    <location>
        <begin position="31"/>
        <end position="52"/>
    </location>
</feature>
<dbReference type="AlphaFoldDB" id="A0A382GKD6"/>